<keyword evidence="1" id="KW-0175">Coiled coil</keyword>
<feature type="coiled-coil region" evidence="1">
    <location>
        <begin position="65"/>
        <end position="92"/>
    </location>
</feature>
<dbReference type="GeneID" id="17310382"/>
<sequence>MLHQATVLNSFPSLTKLDGRQILPRMREKALDLSSRADIAKIKDQIQSIHRSQLQKEELRTQWIVSSLSHQSKEVEEKLEALKDKMHRELQATLLDIEESVKSFPDLIKHEHVKKIEEVAEDNYSRQERLVSDFDREMPRHIKPRSDM</sequence>
<dbReference type="KEGG" id="gtt:GUITHDRAFT_150217"/>
<dbReference type="HOGENOM" id="CLU_1762274_0_0_1"/>
<protein>
    <submittedName>
        <fullName evidence="2 3">Uncharacterized protein</fullName>
    </submittedName>
</protein>
<evidence type="ECO:0000313" key="2">
    <source>
        <dbReference type="EMBL" id="EKX53560.1"/>
    </source>
</evidence>
<dbReference type="Proteomes" id="UP000011087">
    <property type="component" value="Unassembled WGS sequence"/>
</dbReference>
<gene>
    <name evidence="2" type="ORF">GUITHDRAFT_150217</name>
</gene>
<dbReference type="EnsemblProtists" id="EKX53560">
    <property type="protein sequence ID" value="EKX53560"/>
    <property type="gene ID" value="GUITHDRAFT_150217"/>
</dbReference>
<dbReference type="AlphaFoldDB" id="L1JZC5"/>
<evidence type="ECO:0000313" key="3">
    <source>
        <dbReference type="EnsemblProtists" id="EKX53560"/>
    </source>
</evidence>
<evidence type="ECO:0000313" key="4">
    <source>
        <dbReference type="Proteomes" id="UP000011087"/>
    </source>
</evidence>
<organism evidence="2">
    <name type="scientific">Guillardia theta (strain CCMP2712)</name>
    <name type="common">Cryptophyte</name>
    <dbReference type="NCBI Taxonomy" id="905079"/>
    <lineage>
        <taxon>Eukaryota</taxon>
        <taxon>Cryptophyceae</taxon>
        <taxon>Pyrenomonadales</taxon>
        <taxon>Geminigeraceae</taxon>
        <taxon>Guillardia</taxon>
    </lineage>
</organism>
<accession>L1JZC5</accession>
<proteinExistence type="predicted"/>
<evidence type="ECO:0000256" key="1">
    <source>
        <dbReference type="SAM" id="Coils"/>
    </source>
</evidence>
<reference evidence="4" key="2">
    <citation type="submission" date="2012-11" db="EMBL/GenBank/DDBJ databases">
        <authorList>
            <person name="Kuo A."/>
            <person name="Curtis B.A."/>
            <person name="Tanifuji G."/>
            <person name="Burki F."/>
            <person name="Gruber A."/>
            <person name="Irimia M."/>
            <person name="Maruyama S."/>
            <person name="Arias M.C."/>
            <person name="Ball S.G."/>
            <person name="Gile G.H."/>
            <person name="Hirakawa Y."/>
            <person name="Hopkins J.F."/>
            <person name="Rensing S.A."/>
            <person name="Schmutz J."/>
            <person name="Symeonidi A."/>
            <person name="Elias M."/>
            <person name="Eveleigh R.J."/>
            <person name="Herman E.K."/>
            <person name="Klute M.J."/>
            <person name="Nakayama T."/>
            <person name="Obornik M."/>
            <person name="Reyes-Prieto A."/>
            <person name="Armbrust E.V."/>
            <person name="Aves S.J."/>
            <person name="Beiko R.G."/>
            <person name="Coutinho P."/>
            <person name="Dacks J.B."/>
            <person name="Durnford D.G."/>
            <person name="Fast N.M."/>
            <person name="Green B.R."/>
            <person name="Grisdale C."/>
            <person name="Hempe F."/>
            <person name="Henrissat B."/>
            <person name="Hoppner M.P."/>
            <person name="Ishida K.-I."/>
            <person name="Kim E."/>
            <person name="Koreny L."/>
            <person name="Kroth P.G."/>
            <person name="Liu Y."/>
            <person name="Malik S.-B."/>
            <person name="Maier U.G."/>
            <person name="McRose D."/>
            <person name="Mock T."/>
            <person name="Neilson J.A."/>
            <person name="Onodera N.T."/>
            <person name="Poole A.M."/>
            <person name="Pritham E.J."/>
            <person name="Richards T.A."/>
            <person name="Rocap G."/>
            <person name="Roy S.W."/>
            <person name="Sarai C."/>
            <person name="Schaack S."/>
            <person name="Shirato S."/>
            <person name="Slamovits C.H."/>
            <person name="Spencer D.F."/>
            <person name="Suzuki S."/>
            <person name="Worden A.Z."/>
            <person name="Zauner S."/>
            <person name="Barry K."/>
            <person name="Bell C."/>
            <person name="Bharti A.K."/>
            <person name="Crow J.A."/>
            <person name="Grimwood J."/>
            <person name="Kramer R."/>
            <person name="Lindquist E."/>
            <person name="Lucas S."/>
            <person name="Salamov A."/>
            <person name="McFadden G.I."/>
            <person name="Lane C.E."/>
            <person name="Keeling P.J."/>
            <person name="Gray M.W."/>
            <person name="Grigoriev I.V."/>
            <person name="Archibald J.M."/>
        </authorList>
    </citation>
    <scope>NUCLEOTIDE SEQUENCE</scope>
    <source>
        <strain evidence="4">CCMP2712</strain>
    </source>
</reference>
<dbReference type="PaxDb" id="55529-EKX53560"/>
<reference evidence="3" key="3">
    <citation type="submission" date="2016-03" db="UniProtKB">
        <authorList>
            <consortium name="EnsemblProtists"/>
        </authorList>
    </citation>
    <scope>IDENTIFICATION</scope>
</reference>
<reference evidence="2 4" key="1">
    <citation type="journal article" date="2012" name="Nature">
        <title>Algal genomes reveal evolutionary mosaicism and the fate of nucleomorphs.</title>
        <authorList>
            <consortium name="DOE Joint Genome Institute"/>
            <person name="Curtis B.A."/>
            <person name="Tanifuji G."/>
            <person name="Burki F."/>
            <person name="Gruber A."/>
            <person name="Irimia M."/>
            <person name="Maruyama S."/>
            <person name="Arias M.C."/>
            <person name="Ball S.G."/>
            <person name="Gile G.H."/>
            <person name="Hirakawa Y."/>
            <person name="Hopkins J.F."/>
            <person name="Kuo A."/>
            <person name="Rensing S.A."/>
            <person name="Schmutz J."/>
            <person name="Symeonidi A."/>
            <person name="Elias M."/>
            <person name="Eveleigh R.J."/>
            <person name="Herman E.K."/>
            <person name="Klute M.J."/>
            <person name="Nakayama T."/>
            <person name="Obornik M."/>
            <person name="Reyes-Prieto A."/>
            <person name="Armbrust E.V."/>
            <person name="Aves S.J."/>
            <person name="Beiko R.G."/>
            <person name="Coutinho P."/>
            <person name="Dacks J.B."/>
            <person name="Durnford D.G."/>
            <person name="Fast N.M."/>
            <person name="Green B.R."/>
            <person name="Grisdale C.J."/>
            <person name="Hempel F."/>
            <person name="Henrissat B."/>
            <person name="Hoppner M.P."/>
            <person name="Ishida K."/>
            <person name="Kim E."/>
            <person name="Koreny L."/>
            <person name="Kroth P.G."/>
            <person name="Liu Y."/>
            <person name="Malik S.B."/>
            <person name="Maier U.G."/>
            <person name="McRose D."/>
            <person name="Mock T."/>
            <person name="Neilson J.A."/>
            <person name="Onodera N.T."/>
            <person name="Poole A.M."/>
            <person name="Pritham E.J."/>
            <person name="Richards T.A."/>
            <person name="Rocap G."/>
            <person name="Roy S.W."/>
            <person name="Sarai C."/>
            <person name="Schaack S."/>
            <person name="Shirato S."/>
            <person name="Slamovits C.H."/>
            <person name="Spencer D.F."/>
            <person name="Suzuki S."/>
            <person name="Worden A.Z."/>
            <person name="Zauner S."/>
            <person name="Barry K."/>
            <person name="Bell C."/>
            <person name="Bharti A.K."/>
            <person name="Crow J.A."/>
            <person name="Grimwood J."/>
            <person name="Kramer R."/>
            <person name="Lindquist E."/>
            <person name="Lucas S."/>
            <person name="Salamov A."/>
            <person name="McFadden G.I."/>
            <person name="Lane C.E."/>
            <person name="Keeling P.J."/>
            <person name="Gray M.W."/>
            <person name="Grigoriev I.V."/>
            <person name="Archibald J.M."/>
        </authorList>
    </citation>
    <scope>NUCLEOTIDE SEQUENCE</scope>
    <source>
        <strain evidence="2 4">CCMP2712</strain>
    </source>
</reference>
<keyword evidence="4" id="KW-1185">Reference proteome</keyword>
<name>L1JZC5_GUITC</name>
<dbReference type="RefSeq" id="XP_005840540.1">
    <property type="nucleotide sequence ID" value="XM_005840483.1"/>
</dbReference>
<dbReference type="EMBL" id="JH992969">
    <property type="protein sequence ID" value="EKX53560.1"/>
    <property type="molecule type" value="Genomic_DNA"/>
</dbReference>